<evidence type="ECO:0000256" key="1">
    <source>
        <dbReference type="ARBA" id="ARBA00004648"/>
    </source>
</evidence>
<organism evidence="6 7">
    <name type="scientific">Crotalaria pallida</name>
    <name type="common">Smooth rattlebox</name>
    <name type="synonym">Crotalaria striata</name>
    <dbReference type="NCBI Taxonomy" id="3830"/>
    <lineage>
        <taxon>Eukaryota</taxon>
        <taxon>Viridiplantae</taxon>
        <taxon>Streptophyta</taxon>
        <taxon>Embryophyta</taxon>
        <taxon>Tracheophyta</taxon>
        <taxon>Spermatophyta</taxon>
        <taxon>Magnoliopsida</taxon>
        <taxon>eudicotyledons</taxon>
        <taxon>Gunneridae</taxon>
        <taxon>Pentapetalae</taxon>
        <taxon>rosids</taxon>
        <taxon>fabids</taxon>
        <taxon>Fabales</taxon>
        <taxon>Fabaceae</taxon>
        <taxon>Papilionoideae</taxon>
        <taxon>50 kb inversion clade</taxon>
        <taxon>genistoids sensu lato</taxon>
        <taxon>core genistoids</taxon>
        <taxon>Crotalarieae</taxon>
        <taxon>Crotalaria</taxon>
    </lineage>
</organism>
<keyword evidence="5" id="KW-0472">Membrane</keyword>
<evidence type="ECO:0000256" key="5">
    <source>
        <dbReference type="SAM" id="Phobius"/>
    </source>
</evidence>
<dbReference type="GO" id="GO:0008233">
    <property type="term" value="F:peptidase activity"/>
    <property type="evidence" value="ECO:0007669"/>
    <property type="project" value="InterPro"/>
</dbReference>
<keyword evidence="5" id="KW-0812">Transmembrane</keyword>
<keyword evidence="5" id="KW-1133">Transmembrane helix</keyword>
<feature type="transmembrane region" description="Helical" evidence="5">
    <location>
        <begin position="20"/>
        <end position="43"/>
    </location>
</feature>
<evidence type="ECO:0000256" key="4">
    <source>
        <dbReference type="ARBA" id="ARBA00045533"/>
    </source>
</evidence>
<dbReference type="PANTHER" id="PTHR10806">
    <property type="entry name" value="SIGNAL PEPTIDASE COMPLEX CATALYTIC SUBUNIT SEC11"/>
    <property type="match status" value="1"/>
</dbReference>
<accession>A0AAN9IAA9</accession>
<evidence type="ECO:0000313" key="7">
    <source>
        <dbReference type="Proteomes" id="UP001372338"/>
    </source>
</evidence>
<gene>
    <name evidence="6" type="ORF">RIF29_22368</name>
</gene>
<name>A0AAN9IAA9_CROPI</name>
<proteinExistence type="predicted"/>
<reference evidence="6 7" key="1">
    <citation type="submission" date="2024-01" db="EMBL/GenBank/DDBJ databases">
        <title>The genomes of 5 underutilized Papilionoideae crops provide insights into root nodulation and disease resistanc.</title>
        <authorList>
            <person name="Yuan L."/>
        </authorList>
    </citation>
    <scope>NUCLEOTIDE SEQUENCE [LARGE SCALE GENOMIC DNA]</scope>
    <source>
        <strain evidence="6">ZHUSHIDOU_FW_LH</strain>
        <tissue evidence="6">Leaf</tissue>
    </source>
</reference>
<dbReference type="AlphaFoldDB" id="A0AAN9IAA9"/>
<protein>
    <recommendedName>
        <fullName evidence="2">Signal peptidase complex catalytic subunit SEC11</fullName>
    </recommendedName>
    <alternativeName>
        <fullName evidence="3">Signal peptidase complex catalytic subunit sec11</fullName>
    </alternativeName>
</protein>
<dbReference type="EMBL" id="JAYWIO010000004">
    <property type="protein sequence ID" value="KAK7269635.1"/>
    <property type="molecule type" value="Genomic_DNA"/>
</dbReference>
<evidence type="ECO:0000256" key="2">
    <source>
        <dbReference type="ARBA" id="ARBA00019685"/>
    </source>
</evidence>
<evidence type="ECO:0000256" key="3">
    <source>
        <dbReference type="ARBA" id="ARBA00021755"/>
    </source>
</evidence>
<keyword evidence="7" id="KW-1185">Reference proteome</keyword>
<comment type="caution">
    <text evidence="6">The sequence shown here is derived from an EMBL/GenBank/DDBJ whole genome shotgun (WGS) entry which is preliminary data.</text>
</comment>
<comment type="subcellular location">
    <subcellularLocation>
        <location evidence="1">Endoplasmic reticulum membrane</location>
        <topology evidence="1">Single-pass type II membrane protein</topology>
    </subcellularLocation>
</comment>
<dbReference type="GO" id="GO:0006465">
    <property type="term" value="P:signal peptide processing"/>
    <property type="evidence" value="ECO:0007669"/>
    <property type="project" value="InterPro"/>
</dbReference>
<dbReference type="Proteomes" id="UP001372338">
    <property type="component" value="Unassembled WGS sequence"/>
</dbReference>
<sequence length="170" mass="20166">MLEVRCFTWTCNGNLRKSKLLSWIIKFCWPVCCTGFNTVLFLFQLWHSVVLWLLPALLLHESSSNLNWVAKVHEPRNIEETYILTKGDNNPMDDRVLYNHGQHWLQRHHIMERAVGLRWHLCNKYSYLASYSTFYFMMNGVKSCGTGLRRHICRSANTIFFMYGYYISSI</sequence>
<comment type="function">
    <text evidence="4">Catalytic component of the signal peptidase complex (SPC) which catalyzes the cleavage of N-terminal signal sequences from nascent proteins as they are translocated into the lumen of the endoplasmic reticulum. Specifically cleaves N-terminal signal peptides that contain a hydrophobic alpha-helix (h-region) shorter than 18-20 amino acids.</text>
</comment>
<dbReference type="GO" id="GO:0005787">
    <property type="term" value="C:signal peptidase complex"/>
    <property type="evidence" value="ECO:0007669"/>
    <property type="project" value="TreeGrafter"/>
</dbReference>
<dbReference type="InterPro" id="IPR001733">
    <property type="entry name" value="Peptidase_S26B"/>
</dbReference>
<evidence type="ECO:0000313" key="6">
    <source>
        <dbReference type="EMBL" id="KAK7269635.1"/>
    </source>
</evidence>
<dbReference type="PANTHER" id="PTHR10806:SF6">
    <property type="entry name" value="SIGNAL PEPTIDASE COMPLEX CATALYTIC SUBUNIT SEC11"/>
    <property type="match status" value="1"/>
</dbReference>